<keyword evidence="2" id="KW-1185">Reference proteome</keyword>
<sequence>MDAALELTEDDVRCPSCSSVQFVGVQVFGVYDGVLYWECAACGHRWHRFPAGHHLHHRAAAYLAEPEPMPVIDGAPDKSCPVTH</sequence>
<protein>
    <submittedName>
        <fullName evidence="1">Uncharacterized protein</fullName>
    </submittedName>
</protein>
<proteinExistence type="predicted"/>
<reference evidence="2" key="1">
    <citation type="journal article" date="2019" name="Int. J. Syst. Evol. Microbiol.">
        <title>The Global Catalogue of Microorganisms (GCM) 10K type strain sequencing project: providing services to taxonomists for standard genome sequencing and annotation.</title>
        <authorList>
            <consortium name="The Broad Institute Genomics Platform"/>
            <consortium name="The Broad Institute Genome Sequencing Center for Infectious Disease"/>
            <person name="Wu L."/>
            <person name="Ma J."/>
        </authorList>
    </citation>
    <scope>NUCLEOTIDE SEQUENCE [LARGE SCALE GENOMIC DNA]</scope>
    <source>
        <strain evidence="2">JCM 14545</strain>
    </source>
</reference>
<name>A0ABP5CEY7_9PSEU</name>
<dbReference type="InterPro" id="IPR024064">
    <property type="entry name" value="FdhE-like_sf"/>
</dbReference>
<dbReference type="EMBL" id="BAAANN010000013">
    <property type="protein sequence ID" value="GAA1962125.1"/>
    <property type="molecule type" value="Genomic_DNA"/>
</dbReference>
<dbReference type="Proteomes" id="UP001501116">
    <property type="component" value="Unassembled WGS sequence"/>
</dbReference>
<organism evidence="1 2">
    <name type="scientific">Amycolatopsis minnesotensis</name>
    <dbReference type="NCBI Taxonomy" id="337894"/>
    <lineage>
        <taxon>Bacteria</taxon>
        <taxon>Bacillati</taxon>
        <taxon>Actinomycetota</taxon>
        <taxon>Actinomycetes</taxon>
        <taxon>Pseudonocardiales</taxon>
        <taxon>Pseudonocardiaceae</taxon>
        <taxon>Amycolatopsis</taxon>
    </lineage>
</organism>
<evidence type="ECO:0000313" key="1">
    <source>
        <dbReference type="EMBL" id="GAA1962125.1"/>
    </source>
</evidence>
<dbReference type="RefSeq" id="WP_344419649.1">
    <property type="nucleotide sequence ID" value="NZ_BAAANN010000013.1"/>
</dbReference>
<gene>
    <name evidence="1" type="ORF">GCM10009754_36580</name>
</gene>
<comment type="caution">
    <text evidence="1">The sequence shown here is derived from an EMBL/GenBank/DDBJ whole genome shotgun (WGS) entry which is preliminary data.</text>
</comment>
<dbReference type="SUPFAM" id="SSF144020">
    <property type="entry name" value="FdhE-like"/>
    <property type="match status" value="1"/>
</dbReference>
<accession>A0ABP5CEY7</accession>
<evidence type="ECO:0000313" key="2">
    <source>
        <dbReference type="Proteomes" id="UP001501116"/>
    </source>
</evidence>